<dbReference type="InterPro" id="IPR023997">
    <property type="entry name" value="TonB-dep_OMP_SusC/RagA_CS"/>
</dbReference>
<accession>A0A1I6UDD0</accession>
<evidence type="ECO:0000256" key="1">
    <source>
        <dbReference type="ARBA" id="ARBA00004571"/>
    </source>
</evidence>
<dbReference type="Gene3D" id="3.55.50.30">
    <property type="match status" value="1"/>
</dbReference>
<dbReference type="Proteomes" id="UP000183209">
    <property type="component" value="Unassembled WGS sequence"/>
</dbReference>
<dbReference type="Pfam" id="PF13715">
    <property type="entry name" value="CarbopepD_reg_2"/>
    <property type="match status" value="1"/>
</dbReference>
<comment type="subcellular location">
    <subcellularLocation>
        <location evidence="1 7">Cell outer membrane</location>
        <topology evidence="1 7">Multi-pass membrane protein</topology>
    </subcellularLocation>
</comment>
<evidence type="ECO:0000256" key="7">
    <source>
        <dbReference type="PROSITE-ProRule" id="PRU01360"/>
    </source>
</evidence>
<gene>
    <name evidence="9" type="ORF">SAMN04487906_2398</name>
</gene>
<dbReference type="InterPro" id="IPR037066">
    <property type="entry name" value="Plug_dom_sf"/>
</dbReference>
<dbReference type="InterPro" id="IPR023996">
    <property type="entry name" value="TonB-dep_OMP_SusC/RagA"/>
</dbReference>
<evidence type="ECO:0000313" key="10">
    <source>
        <dbReference type="Proteomes" id="UP000183209"/>
    </source>
</evidence>
<dbReference type="NCBIfam" id="TIGR04057">
    <property type="entry name" value="SusC_RagA_signa"/>
    <property type="match status" value="1"/>
</dbReference>
<dbReference type="InterPro" id="IPR039426">
    <property type="entry name" value="TonB-dep_rcpt-like"/>
</dbReference>
<dbReference type="AlphaFoldDB" id="A0A1I6UDD0"/>
<evidence type="ECO:0000259" key="8">
    <source>
        <dbReference type="Pfam" id="PF07715"/>
    </source>
</evidence>
<protein>
    <submittedName>
        <fullName evidence="9">TonB-linked outer membrane protein, SusC/RagA family</fullName>
    </submittedName>
</protein>
<evidence type="ECO:0000313" key="9">
    <source>
        <dbReference type="EMBL" id="SFS99430.1"/>
    </source>
</evidence>
<keyword evidence="3 7" id="KW-1134">Transmembrane beta strand</keyword>
<dbReference type="FunFam" id="2.170.130.10:FF:000003">
    <property type="entry name" value="SusC/RagA family TonB-linked outer membrane protein"/>
    <property type="match status" value="1"/>
</dbReference>
<dbReference type="SUPFAM" id="SSF49464">
    <property type="entry name" value="Carboxypeptidase regulatory domain-like"/>
    <property type="match status" value="1"/>
</dbReference>
<keyword evidence="2 7" id="KW-0813">Transport</keyword>
<dbReference type="OrthoDB" id="9768177at2"/>
<dbReference type="InterPro" id="IPR012910">
    <property type="entry name" value="Plug_dom"/>
</dbReference>
<dbReference type="GO" id="GO:0009279">
    <property type="term" value="C:cell outer membrane"/>
    <property type="evidence" value="ECO:0007669"/>
    <property type="project" value="UniProtKB-SubCell"/>
</dbReference>
<dbReference type="RefSeq" id="WP_074979078.1">
    <property type="nucleotide sequence ID" value="NZ_FPAG01000007.1"/>
</dbReference>
<feature type="domain" description="TonB-dependent receptor plug" evidence="8">
    <location>
        <begin position="194"/>
        <end position="300"/>
    </location>
</feature>
<reference evidence="9 10" key="1">
    <citation type="submission" date="2016-10" db="EMBL/GenBank/DDBJ databases">
        <authorList>
            <person name="de Groot N.N."/>
        </authorList>
    </citation>
    <scope>NUCLEOTIDE SEQUENCE [LARGE SCALE GENOMIC DNA]</scope>
    <source>
        <strain evidence="9 10">CGMCC 1.6114</strain>
    </source>
</reference>
<organism evidence="9 10">
    <name type="scientific">Zhouia amylolytica</name>
    <dbReference type="NCBI Taxonomy" id="376730"/>
    <lineage>
        <taxon>Bacteria</taxon>
        <taxon>Pseudomonadati</taxon>
        <taxon>Bacteroidota</taxon>
        <taxon>Flavobacteriia</taxon>
        <taxon>Flavobacteriales</taxon>
        <taxon>Flavobacteriaceae</taxon>
        <taxon>Zhouia</taxon>
    </lineage>
</organism>
<dbReference type="SUPFAM" id="SSF56935">
    <property type="entry name" value="Porins"/>
    <property type="match status" value="1"/>
</dbReference>
<dbReference type="Gene3D" id="2.60.40.1120">
    <property type="entry name" value="Carboxypeptidase-like, regulatory domain"/>
    <property type="match status" value="1"/>
</dbReference>
<dbReference type="Pfam" id="PF07715">
    <property type="entry name" value="Plug"/>
    <property type="match status" value="1"/>
</dbReference>
<name>A0A1I6UDD0_9FLAO</name>
<keyword evidence="4 7" id="KW-0812">Transmembrane</keyword>
<dbReference type="InterPro" id="IPR036942">
    <property type="entry name" value="Beta-barrel_TonB_sf"/>
</dbReference>
<evidence type="ECO:0000256" key="3">
    <source>
        <dbReference type="ARBA" id="ARBA00022452"/>
    </source>
</evidence>
<evidence type="ECO:0000256" key="2">
    <source>
        <dbReference type="ARBA" id="ARBA00022448"/>
    </source>
</evidence>
<comment type="similarity">
    <text evidence="7">Belongs to the TonB-dependent receptor family.</text>
</comment>
<dbReference type="EMBL" id="FPAG01000007">
    <property type="protein sequence ID" value="SFS99430.1"/>
    <property type="molecule type" value="Genomic_DNA"/>
</dbReference>
<keyword evidence="6 7" id="KW-0998">Cell outer membrane</keyword>
<evidence type="ECO:0000256" key="4">
    <source>
        <dbReference type="ARBA" id="ARBA00022692"/>
    </source>
</evidence>
<dbReference type="InterPro" id="IPR008969">
    <property type="entry name" value="CarboxyPept-like_regulatory"/>
</dbReference>
<proteinExistence type="inferred from homology"/>
<dbReference type="NCBIfam" id="TIGR04056">
    <property type="entry name" value="OMP_RagA_SusC"/>
    <property type="match status" value="1"/>
</dbReference>
<keyword evidence="5 7" id="KW-0472">Membrane</keyword>
<dbReference type="Gene3D" id="2.40.170.20">
    <property type="entry name" value="TonB-dependent receptor, beta-barrel domain"/>
    <property type="match status" value="1"/>
</dbReference>
<evidence type="ECO:0000256" key="5">
    <source>
        <dbReference type="ARBA" id="ARBA00023136"/>
    </source>
</evidence>
<dbReference type="PROSITE" id="PS52016">
    <property type="entry name" value="TONB_DEPENDENT_REC_3"/>
    <property type="match status" value="1"/>
</dbReference>
<dbReference type="Gene3D" id="2.170.130.10">
    <property type="entry name" value="TonB-dependent receptor, plug domain"/>
    <property type="match status" value="1"/>
</dbReference>
<evidence type="ECO:0000256" key="6">
    <source>
        <dbReference type="ARBA" id="ARBA00023237"/>
    </source>
</evidence>
<sequence>MRNLLVVLFFMTTLLCSSQEISLSLNNPKWEEILKRIESQSEYKFAYDSTFKLTTKSNLNLKFTDASLEDVIAYLQKNTNYNFKILGKNITITAKQNQSSKEQAMTVEGTVYDEAGTPLPGVSVMIKNTTVGVSTGFDGKYGIEARKGNILVFQYMGFTKQEVMVDGNQLDVTLKENVESLDEVVVVGFATQKKVDLTGAVTSVKGDEIVEKPMSDVRQALQGVVPGLTIIDRGGSPGNESLSFNIRGLSSVSANTSPLILIDGIQSDITQINPNDIESISVLKDAASASIYGARAANGVVLITTKRGAQGEYKVDYHGYAGVQTPATLPEAVTAEQYLRLVNEALVNAGRPEKYSEEYIQNTIAGTDPINYPYVNLFEELYKDGFIQNHSFAVRGGNEGTKIAVSANYLDQEGMLKNTRSTKTGGRLNGDFKLKDYARLRTDIYYNKRKSLTPNRYGDAIGAIVGTSPVTVLQYPNGVYGLNKDNTNALAALEKSGMNQSFNEDFSVNLGLDIDLIEGLTLKTDYSYLRSTYRYKNFRASYNFRDPNDISSIVYRWTPNQLVDGRDESGQWNFKSILNYDLNLDNHQFNFLGGIDVIENKRNRIWASRQNIYNEETPELNLGDVTSEKNGGYSEDWSLFSYLGRVNYSFKNKYLFEGNIRYDGSSRFGDGHKWGVFPSFSAGWRISEEAFIDSIEWINNLKLRGSWGQLGNQNIGLYRFSSTIYSNYPYSFNDNEVDGFSQRYYANENITWETTEMTDFGLDIGLFNNKIDIVFDWFIKDTDDMLLTLPISPLVGLDPSELNIGSVRNEGWEFAINYNGNINTFNYSIGFNISQINNTLTDFGGNEPSINNWFILKEGEAINSFYGYRSDGLFQSQEEIDTHPTQPNHASLKPGDIKLVDLNDDGVINSDDRAIIGSNIPKYQYGVNLGASFKGFDLNLFFQGAYQVDNYLYGAPNEGPAYEIFTTTRVLDRWTPDNTDASFPRLEAASNKNNYLFNDFWLRDASYLRLKNLQLGYSLPESVIGRMNVDKIRLYFGGTNVFTITDVESGLDPETLDGRPSYYPPVSTYTLGLQLTF</sequence>